<dbReference type="AlphaFoldDB" id="A0A067C829"/>
<dbReference type="KEGG" id="spar:SPRG_20436"/>
<gene>
    <name evidence="1" type="ORF">SPRG_20436</name>
</gene>
<dbReference type="VEuPathDB" id="FungiDB:SPRG_20436"/>
<dbReference type="RefSeq" id="XP_012202413.1">
    <property type="nucleotide sequence ID" value="XM_012347023.1"/>
</dbReference>
<dbReference type="EMBL" id="KK583220">
    <property type="protein sequence ID" value="KDO26934.1"/>
    <property type="molecule type" value="Genomic_DNA"/>
</dbReference>
<dbReference type="OrthoDB" id="2154279at2759"/>
<dbReference type="Pfam" id="PF18758">
    <property type="entry name" value="KDZ"/>
    <property type="match status" value="1"/>
</dbReference>
<protein>
    <submittedName>
        <fullName evidence="1">Uncharacterized protein</fullName>
    </submittedName>
</protein>
<evidence type="ECO:0000313" key="1">
    <source>
        <dbReference type="EMBL" id="KDO26934.1"/>
    </source>
</evidence>
<name>A0A067C829_SAPPC</name>
<dbReference type="InterPro" id="IPR040521">
    <property type="entry name" value="KDZ"/>
</dbReference>
<dbReference type="Proteomes" id="UP000030745">
    <property type="component" value="Unassembled WGS sequence"/>
</dbReference>
<keyword evidence="2" id="KW-1185">Reference proteome</keyword>
<dbReference type="PANTHER" id="PTHR33104">
    <property type="entry name" value="SI:DKEY-29D5.2"/>
    <property type="match status" value="1"/>
</dbReference>
<organism evidence="1 2">
    <name type="scientific">Saprolegnia parasitica (strain CBS 223.65)</name>
    <dbReference type="NCBI Taxonomy" id="695850"/>
    <lineage>
        <taxon>Eukaryota</taxon>
        <taxon>Sar</taxon>
        <taxon>Stramenopiles</taxon>
        <taxon>Oomycota</taxon>
        <taxon>Saprolegniomycetes</taxon>
        <taxon>Saprolegniales</taxon>
        <taxon>Saprolegniaceae</taxon>
        <taxon>Saprolegnia</taxon>
    </lineage>
</organism>
<dbReference type="PANTHER" id="PTHR33104:SF2">
    <property type="entry name" value="CXC3 LIKE CYSTEINE CLUSTER DOMAIN-CONTAINING PROTEIN"/>
    <property type="match status" value="1"/>
</dbReference>
<proteinExistence type="predicted"/>
<dbReference type="GeneID" id="24141570"/>
<reference evidence="1 2" key="1">
    <citation type="journal article" date="2013" name="PLoS Genet.">
        <title>Distinctive expansion of potential virulence genes in the genome of the oomycete fish pathogen Saprolegnia parasitica.</title>
        <authorList>
            <person name="Jiang R.H."/>
            <person name="de Bruijn I."/>
            <person name="Haas B.J."/>
            <person name="Belmonte R."/>
            <person name="Lobach L."/>
            <person name="Christie J."/>
            <person name="van den Ackerveken G."/>
            <person name="Bottin A."/>
            <person name="Bulone V."/>
            <person name="Diaz-Moreno S.M."/>
            <person name="Dumas B."/>
            <person name="Fan L."/>
            <person name="Gaulin E."/>
            <person name="Govers F."/>
            <person name="Grenville-Briggs L.J."/>
            <person name="Horner N.R."/>
            <person name="Levin J.Z."/>
            <person name="Mammella M."/>
            <person name="Meijer H.J."/>
            <person name="Morris P."/>
            <person name="Nusbaum C."/>
            <person name="Oome S."/>
            <person name="Phillips A.J."/>
            <person name="van Rooyen D."/>
            <person name="Rzeszutek E."/>
            <person name="Saraiva M."/>
            <person name="Secombes C.J."/>
            <person name="Seidl M.F."/>
            <person name="Snel B."/>
            <person name="Stassen J.H."/>
            <person name="Sykes S."/>
            <person name="Tripathy S."/>
            <person name="van den Berg H."/>
            <person name="Vega-Arreguin J.C."/>
            <person name="Wawra S."/>
            <person name="Young S.K."/>
            <person name="Zeng Q."/>
            <person name="Dieguez-Uribeondo J."/>
            <person name="Russ C."/>
            <person name="Tyler B.M."/>
            <person name="van West P."/>
        </authorList>
    </citation>
    <scope>NUCLEOTIDE SEQUENCE [LARGE SCALE GENOMIC DNA]</scope>
    <source>
        <strain evidence="1 2">CBS 223.65</strain>
    </source>
</reference>
<sequence>MAPAHGGGGDHGNYSWTSSYFVPLKSDAGKVVPRGGCSSNIAAGENDGKRSLHDVNMVVHVGCRHEIAYAIVDVPFGEKLICADTLVEASVKPQDGRPLWLGYDVICKYMAHRKVNGLPEIDLGFLPAFHAYSHDTRCQAQFGPRSIMGTGTTLDGEGHERTNSVLSRSIASTRFETAGNRQQDIAWLLEYNNRKKEASYITLVTKAAKTAFTQAQHEYDSLNGCVDSYASNLLVNTSRRTNIVKNIALARVAIHP</sequence>
<accession>A0A067C829</accession>
<evidence type="ECO:0000313" key="2">
    <source>
        <dbReference type="Proteomes" id="UP000030745"/>
    </source>
</evidence>